<reference evidence="2 3" key="1">
    <citation type="submission" date="2016-03" db="EMBL/GenBank/DDBJ databases">
        <title>Comparison of Bacillus endophyticus and B. anthracis characteristics using whole genome sequence analysis and microbiological techniques.</title>
        <authorList>
            <person name="Lekota K.E."/>
            <person name="Mafofo J."/>
            <person name="Rees J."/>
            <person name="Muchadeyi F.C."/>
            <person name="Madoroba E."/>
            <person name="Van Heerden H."/>
        </authorList>
    </citation>
    <scope>NUCLEOTIDE SEQUENCE [LARGE SCALE GENOMIC DNA]</scope>
    <source>
        <strain evidence="2 3">3631_10C</strain>
        <plasmid evidence="2">pBEH7</plasmid>
    </source>
</reference>
<accession>A0AAX1QA07</accession>
<evidence type="ECO:0008006" key="4">
    <source>
        <dbReference type="Google" id="ProtNLM"/>
    </source>
</evidence>
<dbReference type="AlphaFoldDB" id="A0AAX1QA07"/>
<gene>
    <name evidence="2" type="ORF">A3864_11530</name>
</gene>
<comment type="caution">
    <text evidence="2">The sequence shown here is derived from an EMBL/GenBank/DDBJ whole genome shotgun (WGS) entry which is preliminary data.</text>
</comment>
<name>A0AAX1QA07_9BACI</name>
<feature type="region of interest" description="Disordered" evidence="1">
    <location>
        <begin position="1"/>
        <end position="23"/>
    </location>
</feature>
<evidence type="ECO:0000313" key="3">
    <source>
        <dbReference type="Proteomes" id="UP000250174"/>
    </source>
</evidence>
<dbReference type="Proteomes" id="UP000250174">
    <property type="component" value="Unassembled WGS sequence"/>
</dbReference>
<protein>
    <recommendedName>
        <fullName evidence="4">MarR family transcriptional regulator</fullName>
    </recommendedName>
</protein>
<dbReference type="InterPro" id="IPR036390">
    <property type="entry name" value="WH_DNA-bd_sf"/>
</dbReference>
<organism evidence="2 3">
    <name type="scientific">Priestia endophytica</name>
    <dbReference type="NCBI Taxonomy" id="135735"/>
    <lineage>
        <taxon>Bacteria</taxon>
        <taxon>Bacillati</taxon>
        <taxon>Bacillota</taxon>
        <taxon>Bacilli</taxon>
        <taxon>Bacillales</taxon>
        <taxon>Bacillaceae</taxon>
        <taxon>Priestia</taxon>
    </lineage>
</organism>
<dbReference type="SUPFAM" id="SSF46785">
    <property type="entry name" value="Winged helix' DNA-binding domain"/>
    <property type="match status" value="1"/>
</dbReference>
<dbReference type="EMBL" id="LVYK01000019">
    <property type="protein sequence ID" value="RAS77458.1"/>
    <property type="molecule type" value="Genomic_DNA"/>
</dbReference>
<sequence length="192" mass="21808">MIKSSSKASKNARKRDIESSKVLTDEEMEQANVLQTKAQEAKMKLVPERKIKNRARFVQLIQENILYLRDIKYLTTAEKNFLMDIVPNVEFSSNCIVDDCSKVNSLPLTQSDLAQVLGKKKQNVNPIIKSLIDKGVLARSESGLEDNNVRAYALFVNPHIMFSGDKDHVNSTLKAMFRKTPKVLEKLPIKLF</sequence>
<geneLocation type="plasmid" evidence="2">
    <name>pBEH7</name>
</geneLocation>
<keyword evidence="2" id="KW-0614">Plasmid</keyword>
<proteinExistence type="predicted"/>
<evidence type="ECO:0000256" key="1">
    <source>
        <dbReference type="SAM" id="MobiDB-lite"/>
    </source>
</evidence>
<evidence type="ECO:0000313" key="2">
    <source>
        <dbReference type="EMBL" id="RAS77458.1"/>
    </source>
</evidence>